<protein>
    <submittedName>
        <fullName evidence="1">Uncharacterized protein</fullName>
    </submittedName>
</protein>
<comment type="caution">
    <text evidence="1">The sequence shown here is derived from an EMBL/GenBank/DDBJ whole genome shotgun (WGS) entry which is preliminary data.</text>
</comment>
<gene>
    <name evidence="1" type="ORF">L1987_32099</name>
</gene>
<name>A0ACB9I6Q8_9ASTR</name>
<accession>A0ACB9I6Q8</accession>
<proteinExistence type="predicted"/>
<reference evidence="2" key="1">
    <citation type="journal article" date="2022" name="Mol. Ecol. Resour.">
        <title>The genomes of chicory, endive, great burdock and yacon provide insights into Asteraceae palaeo-polyploidization history and plant inulin production.</title>
        <authorList>
            <person name="Fan W."/>
            <person name="Wang S."/>
            <person name="Wang H."/>
            <person name="Wang A."/>
            <person name="Jiang F."/>
            <person name="Liu H."/>
            <person name="Zhao H."/>
            <person name="Xu D."/>
            <person name="Zhang Y."/>
        </authorList>
    </citation>
    <scope>NUCLEOTIDE SEQUENCE [LARGE SCALE GENOMIC DNA]</scope>
    <source>
        <strain evidence="2">cv. Yunnan</strain>
    </source>
</reference>
<dbReference type="EMBL" id="CM042027">
    <property type="protein sequence ID" value="KAI3803933.1"/>
    <property type="molecule type" value="Genomic_DNA"/>
</dbReference>
<reference evidence="1 2" key="2">
    <citation type="journal article" date="2022" name="Mol. Ecol. Resour.">
        <title>The genomes of chicory, endive, great burdock and yacon provide insights into Asteraceae paleo-polyploidization history and plant inulin production.</title>
        <authorList>
            <person name="Fan W."/>
            <person name="Wang S."/>
            <person name="Wang H."/>
            <person name="Wang A."/>
            <person name="Jiang F."/>
            <person name="Liu H."/>
            <person name="Zhao H."/>
            <person name="Xu D."/>
            <person name="Zhang Y."/>
        </authorList>
    </citation>
    <scope>NUCLEOTIDE SEQUENCE [LARGE SCALE GENOMIC DNA]</scope>
    <source>
        <strain evidence="2">cv. Yunnan</strain>
        <tissue evidence="1">Leaves</tissue>
    </source>
</reference>
<sequence length="145" mass="15997">MPGVKLESNHIFPSGDRFRSKNANLSRKEDDSDTQWEELGPISQMKTKKNDFEIVSDNDLSDSDSESSPTGLQTKPSVGKKKAHYCRYSIHGMLPSYDDADKQKPSKHYSFVADKPVDGSENLINGILGSLKKSGNGSPESKFEG</sequence>
<organism evidence="1 2">
    <name type="scientific">Smallanthus sonchifolius</name>
    <dbReference type="NCBI Taxonomy" id="185202"/>
    <lineage>
        <taxon>Eukaryota</taxon>
        <taxon>Viridiplantae</taxon>
        <taxon>Streptophyta</taxon>
        <taxon>Embryophyta</taxon>
        <taxon>Tracheophyta</taxon>
        <taxon>Spermatophyta</taxon>
        <taxon>Magnoliopsida</taxon>
        <taxon>eudicotyledons</taxon>
        <taxon>Gunneridae</taxon>
        <taxon>Pentapetalae</taxon>
        <taxon>asterids</taxon>
        <taxon>campanulids</taxon>
        <taxon>Asterales</taxon>
        <taxon>Asteraceae</taxon>
        <taxon>Asteroideae</taxon>
        <taxon>Heliantheae alliance</taxon>
        <taxon>Millerieae</taxon>
        <taxon>Smallanthus</taxon>
    </lineage>
</organism>
<evidence type="ECO:0000313" key="2">
    <source>
        <dbReference type="Proteomes" id="UP001056120"/>
    </source>
</evidence>
<evidence type="ECO:0000313" key="1">
    <source>
        <dbReference type="EMBL" id="KAI3803933.1"/>
    </source>
</evidence>
<keyword evidence="2" id="KW-1185">Reference proteome</keyword>
<dbReference type="Proteomes" id="UP001056120">
    <property type="component" value="Linkage Group LG10"/>
</dbReference>